<dbReference type="Proteomes" id="UP000176998">
    <property type="component" value="Unassembled WGS sequence"/>
</dbReference>
<dbReference type="GeneID" id="34559745"/>
<proteinExistence type="inferred from homology"/>
<evidence type="ECO:0000313" key="9">
    <source>
        <dbReference type="Proteomes" id="UP000176998"/>
    </source>
</evidence>
<comment type="caution">
    <text evidence="8">The sequence shown here is derived from an EMBL/GenBank/DDBJ whole genome shotgun (WGS) entry which is preliminary data.</text>
</comment>
<dbReference type="InterPro" id="IPR050121">
    <property type="entry name" value="Cytochrome_P450_monoxygenase"/>
</dbReference>
<organism evidence="8 9">
    <name type="scientific">Colletotrichum orchidophilum</name>
    <dbReference type="NCBI Taxonomy" id="1209926"/>
    <lineage>
        <taxon>Eukaryota</taxon>
        <taxon>Fungi</taxon>
        <taxon>Dikarya</taxon>
        <taxon>Ascomycota</taxon>
        <taxon>Pezizomycotina</taxon>
        <taxon>Sordariomycetes</taxon>
        <taxon>Hypocreomycetidae</taxon>
        <taxon>Glomerellales</taxon>
        <taxon>Glomerellaceae</taxon>
        <taxon>Colletotrichum</taxon>
    </lineage>
</organism>
<evidence type="ECO:0000256" key="7">
    <source>
        <dbReference type="ARBA" id="ARBA00023033"/>
    </source>
</evidence>
<reference evidence="8 9" key="1">
    <citation type="submission" date="2016-09" db="EMBL/GenBank/DDBJ databases">
        <authorList>
            <person name="Capua I."/>
            <person name="De Benedictis P."/>
            <person name="Joannis T."/>
            <person name="Lombin L.H."/>
            <person name="Cattoli G."/>
        </authorList>
    </citation>
    <scope>NUCLEOTIDE SEQUENCE [LARGE SCALE GENOMIC DNA]</scope>
    <source>
        <strain evidence="8 9">IMI 309357</strain>
    </source>
</reference>
<dbReference type="PANTHER" id="PTHR24305">
    <property type="entry name" value="CYTOCHROME P450"/>
    <property type="match status" value="1"/>
</dbReference>
<keyword evidence="9" id="KW-1185">Reference proteome</keyword>
<evidence type="ECO:0000256" key="4">
    <source>
        <dbReference type="ARBA" id="ARBA00022723"/>
    </source>
</evidence>
<keyword evidence="7" id="KW-0503">Monooxygenase</keyword>
<dbReference type="EMBL" id="MJBS01000050">
    <property type="protein sequence ID" value="OHE98081.1"/>
    <property type="molecule type" value="Genomic_DNA"/>
</dbReference>
<dbReference type="GO" id="GO:0016705">
    <property type="term" value="F:oxidoreductase activity, acting on paired donors, with incorporation or reduction of molecular oxygen"/>
    <property type="evidence" value="ECO:0007669"/>
    <property type="project" value="InterPro"/>
</dbReference>
<protein>
    <submittedName>
        <fullName evidence="8">Cytochrome P450 ClCP1</fullName>
    </submittedName>
</protein>
<dbReference type="STRING" id="1209926.A0A1G4B9L4"/>
<name>A0A1G4B9L4_9PEZI</name>
<dbReference type="RefSeq" id="XP_022475233.1">
    <property type="nucleotide sequence ID" value="XM_022618235.1"/>
</dbReference>
<gene>
    <name evidence="8" type="ORF">CORC01_06595</name>
</gene>
<comment type="similarity">
    <text evidence="2">Belongs to the cytochrome P450 family.</text>
</comment>
<evidence type="ECO:0000256" key="6">
    <source>
        <dbReference type="ARBA" id="ARBA00023004"/>
    </source>
</evidence>
<evidence type="ECO:0000313" key="8">
    <source>
        <dbReference type="EMBL" id="OHE98081.1"/>
    </source>
</evidence>
<evidence type="ECO:0000256" key="3">
    <source>
        <dbReference type="ARBA" id="ARBA00022617"/>
    </source>
</evidence>
<keyword evidence="3" id="KW-0349">Heme</keyword>
<keyword evidence="5" id="KW-0560">Oxidoreductase</keyword>
<dbReference type="GO" id="GO:0005506">
    <property type="term" value="F:iron ion binding"/>
    <property type="evidence" value="ECO:0007669"/>
    <property type="project" value="InterPro"/>
</dbReference>
<sequence>MQQQALEHKRLTREKIGKRLALKDPRPNFFQGLITGTGDWRLGREQLENNGEFITMAGSETTASLLGGAVYQLTTNPRVMAKLVDEIIATFKNEGEITLVSAGGLPYLCAVTEESLRTFPPGTNTQPRSTPSEGNVILGDHIPGNIVVGIPHHAMYYTEANFKRAHEFIPERWMNDPEFASD</sequence>
<evidence type="ECO:0000256" key="5">
    <source>
        <dbReference type="ARBA" id="ARBA00023002"/>
    </source>
</evidence>
<keyword evidence="4" id="KW-0479">Metal-binding</keyword>
<evidence type="ECO:0000256" key="1">
    <source>
        <dbReference type="ARBA" id="ARBA00001971"/>
    </source>
</evidence>
<dbReference type="Pfam" id="PF00067">
    <property type="entry name" value="p450"/>
    <property type="match status" value="1"/>
</dbReference>
<comment type="cofactor">
    <cofactor evidence="1">
        <name>heme</name>
        <dbReference type="ChEBI" id="CHEBI:30413"/>
    </cofactor>
</comment>
<dbReference type="InterPro" id="IPR036396">
    <property type="entry name" value="Cyt_P450_sf"/>
</dbReference>
<dbReference type="OrthoDB" id="1470350at2759"/>
<evidence type="ECO:0000256" key="2">
    <source>
        <dbReference type="ARBA" id="ARBA00010617"/>
    </source>
</evidence>
<dbReference type="PANTHER" id="PTHR24305:SF230">
    <property type="entry name" value="P450, PUTATIVE (EUROFUNG)-RELATED"/>
    <property type="match status" value="1"/>
</dbReference>
<dbReference type="InterPro" id="IPR001128">
    <property type="entry name" value="Cyt_P450"/>
</dbReference>
<keyword evidence="6" id="KW-0408">Iron</keyword>
<dbReference type="SUPFAM" id="SSF48264">
    <property type="entry name" value="Cytochrome P450"/>
    <property type="match status" value="1"/>
</dbReference>
<dbReference type="AlphaFoldDB" id="A0A1G4B9L4"/>
<dbReference type="GO" id="GO:0020037">
    <property type="term" value="F:heme binding"/>
    <property type="evidence" value="ECO:0007669"/>
    <property type="project" value="InterPro"/>
</dbReference>
<dbReference type="GO" id="GO:0004497">
    <property type="term" value="F:monooxygenase activity"/>
    <property type="evidence" value="ECO:0007669"/>
    <property type="project" value="UniProtKB-KW"/>
</dbReference>
<accession>A0A1G4B9L4</accession>
<dbReference type="Gene3D" id="1.10.630.10">
    <property type="entry name" value="Cytochrome P450"/>
    <property type="match status" value="1"/>
</dbReference>